<dbReference type="GO" id="GO:0016020">
    <property type="term" value="C:membrane"/>
    <property type="evidence" value="ECO:0007669"/>
    <property type="project" value="InterPro"/>
</dbReference>
<dbReference type="Pfam" id="PF13609">
    <property type="entry name" value="Porin_4"/>
    <property type="match status" value="2"/>
</dbReference>
<dbReference type="InterPro" id="IPR023614">
    <property type="entry name" value="Porin_dom_sf"/>
</dbReference>
<keyword evidence="1" id="KW-0732">Signal</keyword>
<protein>
    <recommendedName>
        <fullName evidence="2">Porin domain-containing protein</fullName>
    </recommendedName>
</protein>
<feature type="chain" id="PRO_5013345903" description="Porin domain-containing protein" evidence="1">
    <location>
        <begin position="21"/>
        <end position="365"/>
    </location>
</feature>
<gene>
    <name evidence="3" type="ORF">PSJ8397_01782</name>
</gene>
<keyword evidence="4" id="KW-1185">Reference proteome</keyword>
<dbReference type="SUPFAM" id="SSF56935">
    <property type="entry name" value="Porins"/>
    <property type="match status" value="1"/>
</dbReference>
<dbReference type="GO" id="GO:0015288">
    <property type="term" value="F:porin activity"/>
    <property type="evidence" value="ECO:0007669"/>
    <property type="project" value="InterPro"/>
</dbReference>
<name>A0A1Y5SDI2_9RHOB</name>
<evidence type="ECO:0000259" key="2">
    <source>
        <dbReference type="Pfam" id="PF13609"/>
    </source>
</evidence>
<sequence length="365" mass="37941">MKRILLSSAAIVAFAGAASAEGHLGVTFSGDATLGYNDDEIGDNDGFFSDLNVTIGFAAELDNGLTAAASIDFIDLADGNNENGTDYELSLSNDMAGLFYGDTNFAAQNVWIAAGPMANDDFSEADGEEALRGEVTFGGIEAQVSYVLANNAGTRVGDVSDSDLDQLSVGLSGDFGNFNVVLAYQEAAGVPAGAYTDEDLIPGVSGDNGDFNEDEVFGISVGTSFGGADVRLAYAESDGDDSIGVSVSYPFGPVTIDAGYATNSDQDDDWDLAIAYEDGPIAVTVATDEESDWSIDGSYDVGSGLVVYAGLSDDGDDYYVGGEYDLGSGAMLLVSFAEDDDDSEEDEIGAQDYQRGTTVELSFEF</sequence>
<evidence type="ECO:0000313" key="3">
    <source>
        <dbReference type="EMBL" id="SLN35459.1"/>
    </source>
</evidence>
<feature type="domain" description="Porin" evidence="2">
    <location>
        <begin position="206"/>
        <end position="342"/>
    </location>
</feature>
<dbReference type="AlphaFoldDB" id="A0A1Y5SDI2"/>
<feature type="domain" description="Porin" evidence="2">
    <location>
        <begin position="8"/>
        <end position="188"/>
    </location>
</feature>
<dbReference type="InterPro" id="IPR033900">
    <property type="entry name" value="Gram_neg_porin_domain"/>
</dbReference>
<dbReference type="RefSeq" id="WP_085864180.1">
    <property type="nucleotide sequence ID" value="NZ_FWFT01000002.1"/>
</dbReference>
<reference evidence="3 4" key="1">
    <citation type="submission" date="2017-03" db="EMBL/GenBank/DDBJ databases">
        <authorList>
            <person name="Afonso C.L."/>
            <person name="Miller P.J."/>
            <person name="Scott M.A."/>
            <person name="Spackman E."/>
            <person name="Goraichik I."/>
            <person name="Dimitrov K.M."/>
            <person name="Suarez D.L."/>
            <person name="Swayne D.E."/>
        </authorList>
    </citation>
    <scope>NUCLEOTIDE SEQUENCE [LARGE SCALE GENOMIC DNA]</scope>
    <source>
        <strain evidence="3 4">CECT 8397</strain>
    </source>
</reference>
<feature type="signal peptide" evidence="1">
    <location>
        <begin position="1"/>
        <end position="20"/>
    </location>
</feature>
<dbReference type="EMBL" id="FWFT01000002">
    <property type="protein sequence ID" value="SLN35459.1"/>
    <property type="molecule type" value="Genomic_DNA"/>
</dbReference>
<dbReference type="Proteomes" id="UP000193623">
    <property type="component" value="Unassembled WGS sequence"/>
</dbReference>
<proteinExistence type="predicted"/>
<dbReference type="Gene3D" id="2.40.160.10">
    <property type="entry name" value="Porin"/>
    <property type="match status" value="1"/>
</dbReference>
<evidence type="ECO:0000256" key="1">
    <source>
        <dbReference type="SAM" id="SignalP"/>
    </source>
</evidence>
<organism evidence="3 4">
    <name type="scientific">Pseudooctadecabacter jejudonensis</name>
    <dbReference type="NCBI Taxonomy" id="1391910"/>
    <lineage>
        <taxon>Bacteria</taxon>
        <taxon>Pseudomonadati</taxon>
        <taxon>Pseudomonadota</taxon>
        <taxon>Alphaproteobacteria</taxon>
        <taxon>Rhodobacterales</taxon>
        <taxon>Paracoccaceae</taxon>
        <taxon>Pseudooctadecabacter</taxon>
    </lineage>
</organism>
<accession>A0A1Y5SDI2</accession>
<evidence type="ECO:0000313" key="4">
    <source>
        <dbReference type="Proteomes" id="UP000193623"/>
    </source>
</evidence>
<dbReference type="OrthoDB" id="7874340at2"/>